<evidence type="ECO:0000313" key="10">
    <source>
        <dbReference type="Proteomes" id="UP000186922"/>
    </source>
</evidence>
<feature type="compositionally biased region" description="Low complexity" evidence="6">
    <location>
        <begin position="314"/>
        <end position="331"/>
    </location>
</feature>
<feature type="region of interest" description="Disordered" evidence="6">
    <location>
        <begin position="1"/>
        <end position="29"/>
    </location>
</feature>
<dbReference type="SUPFAM" id="SSF50729">
    <property type="entry name" value="PH domain-like"/>
    <property type="match status" value="2"/>
</dbReference>
<keyword evidence="2 4" id="KW-0863">Zinc-finger</keyword>
<dbReference type="PROSITE" id="PS01358">
    <property type="entry name" value="ZF_RANBP2_1"/>
    <property type="match status" value="1"/>
</dbReference>
<feature type="compositionally biased region" description="Basic and acidic residues" evidence="6">
    <location>
        <begin position="8"/>
        <end position="29"/>
    </location>
</feature>
<feature type="domain" description="RanBD1" evidence="7">
    <location>
        <begin position="878"/>
        <end position="1012"/>
    </location>
</feature>
<feature type="compositionally biased region" description="Polar residues" evidence="6">
    <location>
        <begin position="431"/>
        <end position="441"/>
    </location>
</feature>
<dbReference type="Proteomes" id="UP000186922">
    <property type="component" value="Unassembled WGS sequence"/>
</dbReference>
<dbReference type="InterPro" id="IPR011993">
    <property type="entry name" value="PH-like_dom_sf"/>
</dbReference>
<dbReference type="InterPro" id="IPR045255">
    <property type="entry name" value="RanBP1-like"/>
</dbReference>
<reference evidence="9 10" key="1">
    <citation type="journal article" date="2016" name="Nat. Commun.">
        <title>Extremotolerant tardigrade genome and improved radiotolerance of human cultured cells by tardigrade-unique protein.</title>
        <authorList>
            <person name="Hashimoto T."/>
            <person name="Horikawa D.D."/>
            <person name="Saito Y."/>
            <person name="Kuwahara H."/>
            <person name="Kozuka-Hata H."/>
            <person name="Shin-I T."/>
            <person name="Minakuchi Y."/>
            <person name="Ohishi K."/>
            <person name="Motoyama A."/>
            <person name="Aizu T."/>
            <person name="Enomoto A."/>
            <person name="Kondo K."/>
            <person name="Tanaka S."/>
            <person name="Hara Y."/>
            <person name="Koshikawa S."/>
            <person name="Sagara H."/>
            <person name="Miura T."/>
            <person name="Yokobori S."/>
            <person name="Miyagawa K."/>
            <person name="Suzuki Y."/>
            <person name="Kubo T."/>
            <person name="Oyama M."/>
            <person name="Kohara Y."/>
            <person name="Fujiyama A."/>
            <person name="Arakawa K."/>
            <person name="Katayama T."/>
            <person name="Toyoda A."/>
            <person name="Kunieda T."/>
        </authorList>
    </citation>
    <scope>NUCLEOTIDE SEQUENCE [LARGE SCALE GENOMIC DNA]</scope>
    <source>
        <strain evidence="9 10">YOKOZUNA-1</strain>
    </source>
</reference>
<dbReference type="GO" id="GO:0008270">
    <property type="term" value="F:zinc ion binding"/>
    <property type="evidence" value="ECO:0007669"/>
    <property type="project" value="UniProtKB-KW"/>
</dbReference>
<dbReference type="CDD" id="cd00835">
    <property type="entry name" value="RanBD_family"/>
    <property type="match status" value="1"/>
</dbReference>
<dbReference type="PANTHER" id="PTHR23138">
    <property type="entry name" value="RAN BINDING PROTEIN"/>
    <property type="match status" value="1"/>
</dbReference>
<feature type="compositionally biased region" description="Low complexity" evidence="6">
    <location>
        <begin position="385"/>
        <end position="415"/>
    </location>
</feature>
<organism evidence="9 10">
    <name type="scientific">Ramazzottius varieornatus</name>
    <name type="common">Water bear</name>
    <name type="synonym">Tardigrade</name>
    <dbReference type="NCBI Taxonomy" id="947166"/>
    <lineage>
        <taxon>Eukaryota</taxon>
        <taxon>Metazoa</taxon>
        <taxon>Ecdysozoa</taxon>
        <taxon>Tardigrada</taxon>
        <taxon>Eutardigrada</taxon>
        <taxon>Parachela</taxon>
        <taxon>Hypsibioidea</taxon>
        <taxon>Ramazzottiidae</taxon>
        <taxon>Ramazzottius</taxon>
    </lineage>
</organism>
<evidence type="ECO:0000256" key="2">
    <source>
        <dbReference type="ARBA" id="ARBA00022771"/>
    </source>
</evidence>
<accession>A0A1D1VJ72</accession>
<dbReference type="FunFam" id="2.30.29.30:FF:000018">
    <property type="entry name" value="E3 SUMO-protein ligase RanBP2"/>
    <property type="match status" value="2"/>
</dbReference>
<feature type="compositionally biased region" description="Polar residues" evidence="6">
    <location>
        <begin position="370"/>
        <end position="382"/>
    </location>
</feature>
<dbReference type="GO" id="GO:0006913">
    <property type="term" value="P:nucleocytoplasmic transport"/>
    <property type="evidence" value="ECO:0007669"/>
    <property type="project" value="InterPro"/>
</dbReference>
<feature type="compositionally biased region" description="Polar residues" evidence="6">
    <location>
        <begin position="268"/>
        <end position="287"/>
    </location>
</feature>
<feature type="region of interest" description="Disordered" evidence="6">
    <location>
        <begin position="674"/>
        <end position="698"/>
    </location>
</feature>
<dbReference type="EMBL" id="BDGG01000005">
    <property type="protein sequence ID" value="GAU98963.1"/>
    <property type="molecule type" value="Genomic_DNA"/>
</dbReference>
<feature type="compositionally biased region" description="Low complexity" evidence="6">
    <location>
        <begin position="846"/>
        <end position="855"/>
    </location>
</feature>
<gene>
    <name evidence="9" type="primary">RvY_10032</name>
    <name evidence="9" type="synonym">RvY_10032.1</name>
    <name evidence="9" type="ORF">RvY_10032-1</name>
</gene>
<name>A0A1D1VJ72_RAMVA</name>
<feature type="coiled-coil region" evidence="5">
    <location>
        <begin position="146"/>
        <end position="195"/>
    </location>
</feature>
<dbReference type="InterPro" id="IPR045256">
    <property type="entry name" value="RanBP1_RanBD"/>
</dbReference>
<evidence type="ECO:0000256" key="1">
    <source>
        <dbReference type="ARBA" id="ARBA00022723"/>
    </source>
</evidence>
<feature type="domain" description="RanBP2-type" evidence="8">
    <location>
        <begin position="707"/>
        <end position="736"/>
    </location>
</feature>
<comment type="caution">
    <text evidence="9">The sequence shown here is derived from an EMBL/GenBank/DDBJ whole genome shotgun (WGS) entry which is preliminary data.</text>
</comment>
<dbReference type="SMART" id="SM00160">
    <property type="entry name" value="RanBD"/>
    <property type="match status" value="2"/>
</dbReference>
<proteinExistence type="predicted"/>
<feature type="region of interest" description="Disordered" evidence="6">
    <location>
        <begin position="268"/>
        <end position="415"/>
    </location>
</feature>
<feature type="compositionally biased region" description="Acidic residues" evidence="6">
    <location>
        <begin position="521"/>
        <end position="532"/>
    </location>
</feature>
<sequence length="1306" mass="141858">MSGASNSGKDRPASQEKDKQDASELQKRIDDLLKQKAALEKMDDKGTARFSAAQKLRNDADQIKRDMGRTVSGISSDIRARMQQQLDGMIDSALETINSMRGGQQGIPSTRQNISLLHSTPIGNGYGVSPFGRRTANVRDVAGESQENAMQELLRAMGEIKELQLKKDADLNSKLDRFDARLSDLNGRFDSLENKVGRQRMESPEPGRKQLQTMGQDVSLIKEQLTSVQGRFDGINNRIDNLLVQMNQRPTSPVAPQVIQVHLTGQIPQQIGGPSSQMMEGTSSKVSSHPEKEKVVHQKAPVPIKSEPQDQKNTTSQVAPSATASSTSTSSNPMVVNVPKTQQRDSSALDRLMNTAPCSPSVVPEVKGTGTVSWGASTTHPSKPTPSQAARPQSPSSSMPPLQSSQPSSVPSSATADKPRLFEQFAGFGAPTQSSQQSTPMKDQKPGVSSLFGGAAASSAPFSSLFGGLPSSSIGGNTSFAALASSVPSSGFNKSDKAFAGTGAKLFGSSTTKPATKPAEGDDEEGEVEESPEGFVPNVDYQPIVTLPEVKVTTGEEDWDNKFSERAKLFRFEKSTQEWKERGIGDMAIQQQKGGKLVFRILMRYEKTLKICANHRIHPSMNLQPFSETDKKTVRWTAQDFADNEPKMEMLAVRFKTPEIAEKFKQIFDDAKKQTEAGGDSGDKKPPPPPEPTKSASAPLSDLFKSAAGSWDCPGCYCNNPGDKTVCPACSTPKPDTAAPAASSALKSGLFGGATLNLGSTSATGGFSFGGQQKPAESKPLFGGAGTSSASTTSTPVKTETGLTKAFAGFGLNKPAATKPEASSSATGGFSFGQPAASGGFSFNFASPVPSSAPKPAHKDDEDEDSDNDPEAYEPGGQYAPVVTLPENVQLSTGEENEVCLYSQRAKLYRFTENEWKERGLGDLRMLKEKNGNKIRLVMRREKILKLCLNHYIKEGMNLRPMPSTKNAWMWDALDFSEMTTQHETFAAKFKHEAHVKEFKELFDRCKQISSSQDFQSVEKFERVAVDENEAMLPIAESGKKAIQAMSVNNPFGSANKNESLVQSSVKIEEASDTEDSVEAAGNLDKLGDVKLRHFSVIHNAKDQPVAIGIPDKGFYLLRQPQDIQLVLAADKKSKEEAIREVEKITQLIDVSDPSIPEAVKRYTRAMRVKEIGDDESWRMTLFERRLAMQKQSGTGRAPSVTLGPGIFRIARDNDPDSAFLMQLFNNDQSTELAVQNIASDANLVIDRQRMTAKWTANDYALNVNNPERVMCEIKFSNAGALADFEKVFRDGMLVAEELEISLSTR</sequence>
<dbReference type="Pfam" id="PF00638">
    <property type="entry name" value="Ran_BP1"/>
    <property type="match status" value="2"/>
</dbReference>
<evidence type="ECO:0000256" key="3">
    <source>
        <dbReference type="ARBA" id="ARBA00022833"/>
    </source>
</evidence>
<keyword evidence="3" id="KW-0862">Zinc</keyword>
<dbReference type="GO" id="GO:0005737">
    <property type="term" value="C:cytoplasm"/>
    <property type="evidence" value="ECO:0007669"/>
    <property type="project" value="TreeGrafter"/>
</dbReference>
<evidence type="ECO:0000256" key="6">
    <source>
        <dbReference type="SAM" id="MobiDB-lite"/>
    </source>
</evidence>
<feature type="region of interest" description="Disordered" evidence="6">
    <location>
        <begin position="430"/>
        <end position="452"/>
    </location>
</feature>
<dbReference type="InterPro" id="IPR001876">
    <property type="entry name" value="Znf_RanBP2"/>
</dbReference>
<keyword evidence="10" id="KW-1185">Reference proteome</keyword>
<dbReference type="PROSITE" id="PS50199">
    <property type="entry name" value="ZF_RANBP2_2"/>
    <property type="match status" value="1"/>
</dbReference>
<protein>
    <recommendedName>
        <fullName evidence="11">RanBD1 domain-containing protein</fullName>
    </recommendedName>
</protein>
<dbReference type="InterPro" id="IPR000156">
    <property type="entry name" value="Ran_bind_dom"/>
</dbReference>
<evidence type="ECO:0000256" key="4">
    <source>
        <dbReference type="PROSITE-ProRule" id="PRU00322"/>
    </source>
</evidence>
<dbReference type="PROSITE" id="PS50196">
    <property type="entry name" value="RANBD1"/>
    <property type="match status" value="2"/>
</dbReference>
<feature type="compositionally biased region" description="Acidic residues" evidence="6">
    <location>
        <begin position="861"/>
        <end position="872"/>
    </location>
</feature>
<evidence type="ECO:0000259" key="8">
    <source>
        <dbReference type="PROSITE" id="PS50199"/>
    </source>
</evidence>
<feature type="region of interest" description="Disordered" evidence="6">
    <location>
        <begin position="843"/>
        <end position="883"/>
    </location>
</feature>
<dbReference type="Gene3D" id="2.30.29.30">
    <property type="entry name" value="Pleckstrin-homology domain (PH domain)/Phosphotyrosine-binding domain (PTB)"/>
    <property type="match status" value="2"/>
</dbReference>
<dbReference type="STRING" id="947166.A0A1D1VJ72"/>
<dbReference type="PANTHER" id="PTHR23138:SF87">
    <property type="entry name" value="E3 SUMO-PROTEIN LIGASE RANBP2"/>
    <property type="match status" value="1"/>
</dbReference>
<evidence type="ECO:0008006" key="11">
    <source>
        <dbReference type="Google" id="ProtNLM"/>
    </source>
</evidence>
<feature type="region of interest" description="Disordered" evidence="6">
    <location>
        <begin position="504"/>
        <end position="539"/>
    </location>
</feature>
<feature type="region of interest" description="Disordered" evidence="6">
    <location>
        <begin position="768"/>
        <end position="798"/>
    </location>
</feature>
<dbReference type="GO" id="GO:0005643">
    <property type="term" value="C:nuclear pore"/>
    <property type="evidence" value="ECO:0007669"/>
    <property type="project" value="TreeGrafter"/>
</dbReference>
<dbReference type="GO" id="GO:0005096">
    <property type="term" value="F:GTPase activator activity"/>
    <property type="evidence" value="ECO:0007669"/>
    <property type="project" value="TreeGrafter"/>
</dbReference>
<feature type="domain" description="RanBD1" evidence="7">
    <location>
        <begin position="540"/>
        <end position="677"/>
    </location>
</feature>
<evidence type="ECO:0000256" key="5">
    <source>
        <dbReference type="SAM" id="Coils"/>
    </source>
</evidence>
<feature type="compositionally biased region" description="Basic and acidic residues" evidence="6">
    <location>
        <begin position="674"/>
        <end position="686"/>
    </location>
</feature>
<keyword evidence="5" id="KW-0175">Coiled coil</keyword>
<keyword evidence="1" id="KW-0479">Metal-binding</keyword>
<evidence type="ECO:0000313" key="9">
    <source>
        <dbReference type="EMBL" id="GAU98963.1"/>
    </source>
</evidence>
<evidence type="ECO:0000259" key="7">
    <source>
        <dbReference type="PROSITE" id="PS50196"/>
    </source>
</evidence>
<dbReference type="OrthoDB" id="2357150at2759"/>
<dbReference type="Gene3D" id="1.20.5.340">
    <property type="match status" value="1"/>
</dbReference>
<dbReference type="SMART" id="SM00547">
    <property type="entry name" value="ZnF_RBZ"/>
    <property type="match status" value="1"/>
</dbReference>
<dbReference type="Gene3D" id="4.10.1060.10">
    <property type="entry name" value="Zinc finger, RanBP2-type"/>
    <property type="match status" value="1"/>
</dbReference>
<dbReference type="CDD" id="cd13179">
    <property type="entry name" value="RanBD_RanBP1"/>
    <property type="match status" value="1"/>
</dbReference>